<evidence type="ECO:0000256" key="3">
    <source>
        <dbReference type="ARBA" id="ARBA00022833"/>
    </source>
</evidence>
<dbReference type="SUPFAM" id="SSF57716">
    <property type="entry name" value="Glucocorticoid receptor-like (DNA-binding domain)"/>
    <property type="match status" value="2"/>
</dbReference>
<comment type="caution">
    <text evidence="7">The sequence shown here is derived from an EMBL/GenBank/DDBJ whole genome shotgun (WGS) entry which is preliminary data.</text>
</comment>
<evidence type="ECO:0000256" key="1">
    <source>
        <dbReference type="ARBA" id="ARBA00022723"/>
    </source>
</evidence>
<evidence type="ECO:0000259" key="6">
    <source>
        <dbReference type="Pfam" id="PF01258"/>
    </source>
</evidence>
<reference evidence="8" key="1">
    <citation type="journal article" date="2019" name="Int. J. Syst. Evol. Microbiol.">
        <title>The Global Catalogue of Microorganisms (GCM) 10K type strain sequencing project: providing services to taxonomists for standard genome sequencing and annotation.</title>
        <authorList>
            <consortium name="The Broad Institute Genomics Platform"/>
            <consortium name="The Broad Institute Genome Sequencing Center for Infectious Disease"/>
            <person name="Wu L."/>
            <person name="Ma J."/>
        </authorList>
    </citation>
    <scope>NUCLEOTIDE SEQUENCE [LARGE SCALE GENOMIC DNA]</scope>
    <source>
        <strain evidence="8">TBRC 7912</strain>
    </source>
</reference>
<dbReference type="Proteomes" id="UP001595698">
    <property type="component" value="Unassembled WGS sequence"/>
</dbReference>
<evidence type="ECO:0000256" key="5">
    <source>
        <dbReference type="SAM" id="MobiDB-lite"/>
    </source>
</evidence>
<keyword evidence="8" id="KW-1185">Reference proteome</keyword>
<feature type="zinc finger region" description="dksA C4-type" evidence="4">
    <location>
        <begin position="92"/>
        <end position="116"/>
    </location>
</feature>
<feature type="zinc finger region" description="dksA C4-type" evidence="4">
    <location>
        <begin position="219"/>
        <end position="243"/>
    </location>
</feature>
<keyword evidence="3" id="KW-0862">Zinc</keyword>
<dbReference type="InterPro" id="IPR020458">
    <property type="entry name" value="Znf_DskA_TraR_CS"/>
</dbReference>
<dbReference type="Gene3D" id="1.20.120.910">
    <property type="entry name" value="DksA, coiled-coil domain"/>
    <property type="match status" value="2"/>
</dbReference>
<gene>
    <name evidence="7" type="ORF">ACFOYY_03070</name>
</gene>
<evidence type="ECO:0000256" key="4">
    <source>
        <dbReference type="PROSITE-ProRule" id="PRU00510"/>
    </source>
</evidence>
<feature type="region of interest" description="Disordered" evidence="5">
    <location>
        <begin position="38"/>
        <end position="65"/>
    </location>
</feature>
<dbReference type="PROSITE" id="PS01102">
    <property type="entry name" value="ZF_DKSA_1"/>
    <property type="match status" value="2"/>
</dbReference>
<dbReference type="PANTHER" id="PTHR33823">
    <property type="entry name" value="RNA POLYMERASE-BINDING TRANSCRIPTION FACTOR DKSA-RELATED"/>
    <property type="match status" value="1"/>
</dbReference>
<protein>
    <submittedName>
        <fullName evidence="7">TraR/DksA family transcriptional regulator</fullName>
    </submittedName>
</protein>
<dbReference type="EMBL" id="JBHSBC010000001">
    <property type="protein sequence ID" value="MFC3979085.1"/>
    <property type="molecule type" value="Genomic_DNA"/>
</dbReference>
<name>A0ABV8EUL9_9ACTN</name>
<accession>A0ABV8EUL9</accession>
<sequence length="250" mass="27729">MGDIRSTSRLLEDYQRHTTHLEELRALLHERLGAARDAMTENETEPGSEPTSPEDPGEPVSLSARRAARAARTVVEIEAAIERLDFGVYGTCEHCGAFIALRRLRQVPYTRHCDDCETPRARPSGPALASFPTLRKDQNTMISDVHLSSVQLDSIREELEGQLLRWTRQLSELEAAVGDDSVEVSEKSALLADIVSAERSASVLRATLGEIAELTYGRCDGCGSGIPFERLKARPLARFCMQCQRRHENG</sequence>
<keyword evidence="2" id="KW-0863">Zinc-finger</keyword>
<evidence type="ECO:0000256" key="2">
    <source>
        <dbReference type="ARBA" id="ARBA00022771"/>
    </source>
</evidence>
<feature type="domain" description="Zinc finger DksA/TraR C4-type" evidence="6">
    <location>
        <begin position="88"/>
        <end position="118"/>
    </location>
</feature>
<dbReference type="RefSeq" id="WP_386187583.1">
    <property type="nucleotide sequence ID" value="NZ_JBHSBC010000001.1"/>
</dbReference>
<evidence type="ECO:0000313" key="8">
    <source>
        <dbReference type="Proteomes" id="UP001595698"/>
    </source>
</evidence>
<dbReference type="InterPro" id="IPR000962">
    <property type="entry name" value="Znf_DskA_TraR"/>
</dbReference>
<dbReference type="Pfam" id="PF01258">
    <property type="entry name" value="zf-dskA_traR"/>
    <property type="match status" value="2"/>
</dbReference>
<feature type="domain" description="Zinc finger DksA/TraR C4-type" evidence="6">
    <location>
        <begin position="215"/>
        <end position="248"/>
    </location>
</feature>
<dbReference type="PANTHER" id="PTHR33823:SF4">
    <property type="entry name" value="GENERAL STRESS PROTEIN 16O"/>
    <property type="match status" value="1"/>
</dbReference>
<keyword evidence="1" id="KW-0479">Metal-binding</keyword>
<proteinExistence type="predicted"/>
<dbReference type="PROSITE" id="PS51128">
    <property type="entry name" value="ZF_DKSA_2"/>
    <property type="match status" value="2"/>
</dbReference>
<organism evidence="7 8">
    <name type="scientific">Streptosporangium jomthongense</name>
    <dbReference type="NCBI Taxonomy" id="1193683"/>
    <lineage>
        <taxon>Bacteria</taxon>
        <taxon>Bacillati</taxon>
        <taxon>Actinomycetota</taxon>
        <taxon>Actinomycetes</taxon>
        <taxon>Streptosporangiales</taxon>
        <taxon>Streptosporangiaceae</taxon>
        <taxon>Streptosporangium</taxon>
    </lineage>
</organism>
<evidence type="ECO:0000313" key="7">
    <source>
        <dbReference type="EMBL" id="MFC3979085.1"/>
    </source>
</evidence>